<dbReference type="AlphaFoldDB" id="A0A4P9YIR0"/>
<dbReference type="EMBL" id="ML005257">
    <property type="protein sequence ID" value="RKP19274.1"/>
    <property type="molecule type" value="Genomic_DNA"/>
</dbReference>
<evidence type="ECO:0000259" key="1">
    <source>
        <dbReference type="Pfam" id="PF12090"/>
    </source>
</evidence>
<evidence type="ECO:0000313" key="3">
    <source>
        <dbReference type="Proteomes" id="UP000281549"/>
    </source>
</evidence>
<accession>A0A4P9YIR0</accession>
<gene>
    <name evidence="2" type="ORF">ROZALSC1DRAFT_22432</name>
</gene>
<name>A0A4P9YIR0_ROZAC</name>
<proteinExistence type="predicted"/>
<dbReference type="InterPro" id="IPR046468">
    <property type="entry name" value="Spt20-like_SEP"/>
</dbReference>
<sequence length="157" mass="17951">MKPFKINAPMKFPVPKLKRIDTQISDRFSKTEVSVLPVVKPVESADVVFVISVYKDHISLQNQKLIFCIEHNILPIELESLLVDSDVQFVDGGIWIELYDYRANTVSPFSRRVFLKSSGMNLYQELSSLSETDLSYDDLIACESKILVKNKSKFDES</sequence>
<reference evidence="3" key="1">
    <citation type="journal article" date="2018" name="Nat. Microbiol.">
        <title>Leveraging single-cell genomics to expand the fungal tree of life.</title>
        <authorList>
            <person name="Ahrendt S.R."/>
            <person name="Quandt C.A."/>
            <person name="Ciobanu D."/>
            <person name="Clum A."/>
            <person name="Salamov A."/>
            <person name="Andreopoulos B."/>
            <person name="Cheng J.F."/>
            <person name="Woyke T."/>
            <person name="Pelin A."/>
            <person name="Henrissat B."/>
            <person name="Reynolds N.K."/>
            <person name="Benny G.L."/>
            <person name="Smith M.E."/>
            <person name="James T.Y."/>
            <person name="Grigoriev I.V."/>
        </authorList>
    </citation>
    <scope>NUCLEOTIDE SEQUENCE [LARGE SCALE GENOMIC DNA]</scope>
    <source>
        <strain evidence="3">CSF55</strain>
    </source>
</reference>
<dbReference type="Proteomes" id="UP000281549">
    <property type="component" value="Unassembled WGS sequence"/>
</dbReference>
<protein>
    <recommendedName>
        <fullName evidence="1">Spt20-like SEP domain-containing protein</fullName>
    </recommendedName>
</protein>
<evidence type="ECO:0000313" key="2">
    <source>
        <dbReference type="EMBL" id="RKP19274.1"/>
    </source>
</evidence>
<feature type="domain" description="Spt20-like SEP" evidence="1">
    <location>
        <begin position="63"/>
        <end position="147"/>
    </location>
</feature>
<organism evidence="2 3">
    <name type="scientific">Rozella allomycis (strain CSF55)</name>
    <dbReference type="NCBI Taxonomy" id="988480"/>
    <lineage>
        <taxon>Eukaryota</taxon>
        <taxon>Fungi</taxon>
        <taxon>Fungi incertae sedis</taxon>
        <taxon>Cryptomycota</taxon>
        <taxon>Cryptomycota incertae sedis</taxon>
        <taxon>Rozella</taxon>
    </lineage>
</organism>
<dbReference type="Pfam" id="PF12090">
    <property type="entry name" value="Spt20_SEP"/>
    <property type="match status" value="1"/>
</dbReference>